<dbReference type="KEGG" id="ant:Arnit_2811"/>
<protein>
    <recommendedName>
        <fullName evidence="7">DUF2179 domain-containing protein</fullName>
    </recommendedName>
</protein>
<comment type="subcellular location">
    <subcellularLocation>
        <location evidence="1">Cell membrane</location>
        <topology evidence="1">Multi-pass membrane protein</topology>
    </subcellularLocation>
</comment>
<dbReference type="InterPro" id="IPR051461">
    <property type="entry name" value="UPF0750_membrane"/>
</dbReference>
<keyword evidence="4 6" id="KW-1133">Transmembrane helix</keyword>
<dbReference type="OrthoDB" id="265478at2"/>
<dbReference type="InterPro" id="IPR015867">
    <property type="entry name" value="N-reg_PII/ATP_PRibTrfase_C"/>
</dbReference>
<dbReference type="CDD" id="cd16380">
    <property type="entry name" value="YitT_C"/>
    <property type="match status" value="1"/>
</dbReference>
<reference evidence="8 9" key="1">
    <citation type="journal article" date="2010" name="Stand. Genomic Sci.">
        <title>Complete genome sequence of Arcobacter nitrofigilis type strain (CI).</title>
        <authorList>
            <person name="Pati A."/>
            <person name="Gronow S."/>
            <person name="Lapidus A."/>
            <person name="Copeland A."/>
            <person name="Glavina Del Rio T."/>
            <person name="Nolan M."/>
            <person name="Lucas S."/>
            <person name="Tice H."/>
            <person name="Cheng J.F."/>
            <person name="Han C."/>
            <person name="Chertkov O."/>
            <person name="Bruce D."/>
            <person name="Tapia R."/>
            <person name="Goodwin L."/>
            <person name="Pitluck S."/>
            <person name="Liolios K."/>
            <person name="Ivanova N."/>
            <person name="Mavromatis K."/>
            <person name="Chen A."/>
            <person name="Palaniappan K."/>
            <person name="Land M."/>
            <person name="Hauser L."/>
            <person name="Chang Y.J."/>
            <person name="Jeffries C.D."/>
            <person name="Detter J.C."/>
            <person name="Rohde M."/>
            <person name="Goker M."/>
            <person name="Bristow J."/>
            <person name="Eisen J.A."/>
            <person name="Markowitz V."/>
            <person name="Hugenholtz P."/>
            <person name="Klenk H.P."/>
            <person name="Kyrpides N.C."/>
        </authorList>
    </citation>
    <scope>NUCLEOTIDE SEQUENCE [LARGE SCALE GENOMIC DNA]</scope>
    <source>
        <strain evidence="9">ATCC 33309 / DSM 7299 / CCUG 15893 / LMG 7604 / NCTC 12251 / CI</strain>
    </source>
</reference>
<feature type="transmembrane region" description="Helical" evidence="6">
    <location>
        <begin position="104"/>
        <end position="126"/>
    </location>
</feature>
<keyword evidence="2" id="KW-1003">Cell membrane</keyword>
<evidence type="ECO:0000313" key="9">
    <source>
        <dbReference type="Proteomes" id="UP000000939"/>
    </source>
</evidence>
<feature type="domain" description="DUF2179" evidence="7">
    <location>
        <begin position="226"/>
        <end position="276"/>
    </location>
</feature>
<evidence type="ECO:0000256" key="3">
    <source>
        <dbReference type="ARBA" id="ARBA00022692"/>
    </source>
</evidence>
<dbReference type="Pfam" id="PF02588">
    <property type="entry name" value="YitT_membrane"/>
    <property type="match status" value="1"/>
</dbReference>
<dbReference type="AlphaFoldDB" id="D5V739"/>
<feature type="transmembrane region" description="Helical" evidence="6">
    <location>
        <begin position="54"/>
        <end position="73"/>
    </location>
</feature>
<sequence precursor="true">MKKKDLLNYLYILLGTMSLSFGAVTLLSPNEIITGGGIGIALLIHYVLPNLTLGTYIILVSAPFILVGYIYYGKKYTFKTLVTMLLLSFFTDFFKIVLELKPLVNDILLGAIFGGIFVGLGVGFIIKGRSSTGSTSISGELIASKTKFKVSEVLLAQDALILISSIFVYGDIKKSFYSLIGVYITSKIVDMVLTGRPSKKVVHIISNQTEHLSWHIREKIEEHGAVVNGVGLHQEKNKNIIFVAVEASKIQLLREIVSKHDPEAFLIISEASEILGTGYKV</sequence>
<dbReference type="PANTHER" id="PTHR33545">
    <property type="entry name" value="UPF0750 MEMBRANE PROTEIN YITT-RELATED"/>
    <property type="match status" value="1"/>
</dbReference>
<feature type="transmembrane region" description="Helical" evidence="6">
    <location>
        <begin position="6"/>
        <end position="27"/>
    </location>
</feature>
<dbReference type="STRING" id="572480.Arnit_2811"/>
<dbReference type="PANTHER" id="PTHR33545:SF5">
    <property type="entry name" value="UPF0750 MEMBRANE PROTEIN YITT"/>
    <property type="match status" value="1"/>
</dbReference>
<dbReference type="EMBL" id="CP001999">
    <property type="protein sequence ID" value="ADG94459.1"/>
    <property type="molecule type" value="Genomic_DNA"/>
</dbReference>
<evidence type="ECO:0000313" key="8">
    <source>
        <dbReference type="EMBL" id="ADG94459.1"/>
    </source>
</evidence>
<name>D5V739_ARCNC</name>
<dbReference type="eggNOG" id="COG1284">
    <property type="taxonomic scope" value="Bacteria"/>
</dbReference>
<accession>D5V739</accession>
<feature type="transmembrane region" description="Helical" evidence="6">
    <location>
        <begin position="80"/>
        <end position="98"/>
    </location>
</feature>
<keyword evidence="3 6" id="KW-0812">Transmembrane</keyword>
<dbReference type="RefSeq" id="WP_013136604.1">
    <property type="nucleotide sequence ID" value="NC_014166.1"/>
</dbReference>
<dbReference type="InterPro" id="IPR019264">
    <property type="entry name" value="DUF2179"/>
</dbReference>
<dbReference type="Pfam" id="PF10035">
    <property type="entry name" value="DUF2179"/>
    <property type="match status" value="1"/>
</dbReference>
<dbReference type="HOGENOM" id="CLU_063199_1_1_7"/>
<evidence type="ECO:0000256" key="6">
    <source>
        <dbReference type="SAM" id="Phobius"/>
    </source>
</evidence>
<evidence type="ECO:0000256" key="4">
    <source>
        <dbReference type="ARBA" id="ARBA00022989"/>
    </source>
</evidence>
<dbReference type="InterPro" id="IPR003740">
    <property type="entry name" value="YitT"/>
</dbReference>
<evidence type="ECO:0000256" key="1">
    <source>
        <dbReference type="ARBA" id="ARBA00004651"/>
    </source>
</evidence>
<evidence type="ECO:0000256" key="2">
    <source>
        <dbReference type="ARBA" id="ARBA00022475"/>
    </source>
</evidence>
<dbReference type="GO" id="GO:0005886">
    <property type="term" value="C:plasma membrane"/>
    <property type="evidence" value="ECO:0007669"/>
    <property type="project" value="UniProtKB-SubCell"/>
</dbReference>
<gene>
    <name evidence="8" type="ordered locus">Arnit_2811</name>
</gene>
<evidence type="ECO:0000259" key="7">
    <source>
        <dbReference type="Pfam" id="PF10035"/>
    </source>
</evidence>
<keyword evidence="5 6" id="KW-0472">Membrane</keyword>
<evidence type="ECO:0000256" key="5">
    <source>
        <dbReference type="ARBA" id="ARBA00023136"/>
    </source>
</evidence>
<dbReference type="Gene3D" id="3.30.70.120">
    <property type="match status" value="1"/>
</dbReference>
<dbReference type="PIRSF" id="PIRSF006483">
    <property type="entry name" value="Membrane_protein_YitT"/>
    <property type="match status" value="1"/>
</dbReference>
<proteinExistence type="predicted"/>
<dbReference type="Proteomes" id="UP000000939">
    <property type="component" value="Chromosome"/>
</dbReference>
<organism evidence="8 9">
    <name type="scientific">Arcobacter nitrofigilis (strain ATCC 33309 / DSM 7299 / CCUG 15893 / LMG 7604 / NCTC 12251 / CI)</name>
    <name type="common">Campylobacter nitrofigilis</name>
    <dbReference type="NCBI Taxonomy" id="572480"/>
    <lineage>
        <taxon>Bacteria</taxon>
        <taxon>Pseudomonadati</taxon>
        <taxon>Campylobacterota</taxon>
        <taxon>Epsilonproteobacteria</taxon>
        <taxon>Campylobacterales</taxon>
        <taxon>Arcobacteraceae</taxon>
        <taxon>Arcobacter</taxon>
    </lineage>
</organism>
<keyword evidence="9" id="KW-1185">Reference proteome</keyword>